<feature type="transmembrane region" description="Helical" evidence="10">
    <location>
        <begin position="43"/>
        <end position="67"/>
    </location>
</feature>
<dbReference type="STRING" id="207949.RED65_05687"/>
<dbReference type="SUPFAM" id="SSF48452">
    <property type="entry name" value="TPR-like"/>
    <property type="match status" value="2"/>
</dbReference>
<dbReference type="InterPro" id="IPR005254">
    <property type="entry name" value="Heme_biosyn_assoc_TPR_pro"/>
</dbReference>
<keyword evidence="13" id="KW-1185">Reference proteome</keyword>
<dbReference type="UniPathway" id="UPA00252"/>
<keyword evidence="9" id="KW-0627">Porphyrin biosynthesis</keyword>
<keyword evidence="7 10" id="KW-1133">Transmembrane helix</keyword>
<dbReference type="InterPro" id="IPR010817">
    <property type="entry name" value="HemY_N"/>
</dbReference>
<comment type="subcellular location">
    <subcellularLocation>
        <location evidence="2">Cell inner membrane</location>
        <topology evidence="2">Multi-pass membrane protein</topology>
    </subcellularLocation>
</comment>
<dbReference type="OrthoDB" id="7053339at2"/>
<keyword evidence="5" id="KW-0997">Cell inner membrane</keyword>
<dbReference type="GO" id="GO:0042168">
    <property type="term" value="P:heme metabolic process"/>
    <property type="evidence" value="ECO:0007669"/>
    <property type="project" value="InterPro"/>
</dbReference>
<keyword evidence="6 10" id="KW-0812">Transmembrane</keyword>
<dbReference type="AlphaFoldDB" id="Q1MZM8"/>
<evidence type="ECO:0000256" key="4">
    <source>
        <dbReference type="ARBA" id="ARBA00022475"/>
    </source>
</evidence>
<evidence type="ECO:0000313" key="12">
    <source>
        <dbReference type="EMBL" id="EAT11383.1"/>
    </source>
</evidence>
<evidence type="ECO:0000256" key="7">
    <source>
        <dbReference type="ARBA" id="ARBA00022989"/>
    </source>
</evidence>
<dbReference type="Proteomes" id="UP000004263">
    <property type="component" value="Unassembled WGS sequence"/>
</dbReference>
<evidence type="ECO:0000256" key="5">
    <source>
        <dbReference type="ARBA" id="ARBA00022519"/>
    </source>
</evidence>
<evidence type="ECO:0000256" key="3">
    <source>
        <dbReference type="ARBA" id="ARBA00004744"/>
    </source>
</evidence>
<proteinExistence type="predicted"/>
<evidence type="ECO:0000256" key="1">
    <source>
        <dbReference type="ARBA" id="ARBA00002962"/>
    </source>
</evidence>
<name>Q1MZM8_9GAMM</name>
<evidence type="ECO:0000256" key="6">
    <source>
        <dbReference type="ARBA" id="ARBA00022692"/>
    </source>
</evidence>
<dbReference type="Pfam" id="PF07219">
    <property type="entry name" value="HemY_N"/>
    <property type="match status" value="1"/>
</dbReference>
<dbReference type="HOGENOM" id="CLU_037501_2_1_6"/>
<evidence type="ECO:0000256" key="8">
    <source>
        <dbReference type="ARBA" id="ARBA00023136"/>
    </source>
</evidence>
<evidence type="ECO:0000256" key="2">
    <source>
        <dbReference type="ARBA" id="ARBA00004429"/>
    </source>
</evidence>
<dbReference type="GO" id="GO:0005886">
    <property type="term" value="C:plasma membrane"/>
    <property type="evidence" value="ECO:0007669"/>
    <property type="project" value="UniProtKB-SubCell"/>
</dbReference>
<dbReference type="EMBL" id="AAQH01000018">
    <property type="protein sequence ID" value="EAT11383.1"/>
    <property type="molecule type" value="Genomic_DNA"/>
</dbReference>
<dbReference type="RefSeq" id="WP_007016602.1">
    <property type="nucleotide sequence ID" value="NZ_AAQH01000018.1"/>
</dbReference>
<evidence type="ECO:0000259" key="11">
    <source>
        <dbReference type="Pfam" id="PF07219"/>
    </source>
</evidence>
<gene>
    <name evidence="12" type="ORF">RED65_05687</name>
</gene>
<dbReference type="NCBIfam" id="TIGR00540">
    <property type="entry name" value="TPR_hemY_coli"/>
    <property type="match status" value="1"/>
</dbReference>
<accession>Q1MZM8</accession>
<comment type="function">
    <text evidence="1">Involved in a late step of protoheme IX synthesis.</text>
</comment>
<organism evidence="12 13">
    <name type="scientific">Bermanella marisrubri</name>
    <dbReference type="NCBI Taxonomy" id="207949"/>
    <lineage>
        <taxon>Bacteria</taxon>
        <taxon>Pseudomonadati</taxon>
        <taxon>Pseudomonadota</taxon>
        <taxon>Gammaproteobacteria</taxon>
        <taxon>Oceanospirillales</taxon>
        <taxon>Oceanospirillaceae</taxon>
        <taxon>Bermanella</taxon>
    </lineage>
</organism>
<comment type="caution">
    <text evidence="12">The sequence shown here is derived from an EMBL/GenBank/DDBJ whole genome shotgun (WGS) entry which is preliminary data.</text>
</comment>
<dbReference type="GO" id="GO:0006779">
    <property type="term" value="P:porphyrin-containing compound biosynthetic process"/>
    <property type="evidence" value="ECO:0007669"/>
    <property type="project" value="UniProtKB-KW"/>
</dbReference>
<protein>
    <submittedName>
        <fullName evidence="12">Uncharacterized enzyme of heme biosynthesis</fullName>
    </submittedName>
</protein>
<dbReference type="Gene3D" id="1.25.40.10">
    <property type="entry name" value="Tetratricopeptide repeat domain"/>
    <property type="match status" value="2"/>
</dbReference>
<comment type="pathway">
    <text evidence="3">Porphyrin-containing compound metabolism; protoheme biosynthesis.</text>
</comment>
<evidence type="ECO:0000313" key="13">
    <source>
        <dbReference type="Proteomes" id="UP000004263"/>
    </source>
</evidence>
<feature type="domain" description="HemY N-terminal" evidence="11">
    <location>
        <begin position="27"/>
        <end position="132"/>
    </location>
</feature>
<keyword evidence="8 10" id="KW-0472">Membrane</keyword>
<dbReference type="InterPro" id="IPR011990">
    <property type="entry name" value="TPR-like_helical_dom_sf"/>
</dbReference>
<reference evidence="12 13" key="1">
    <citation type="submission" date="2006-03" db="EMBL/GenBank/DDBJ databases">
        <authorList>
            <person name="Pinhassi J."/>
            <person name="Pedros-Alio C."/>
            <person name="Ferriera S."/>
            <person name="Johnson J."/>
            <person name="Kravitz S."/>
            <person name="Halpern A."/>
            <person name="Remington K."/>
            <person name="Beeson K."/>
            <person name="Tran B."/>
            <person name="Rogers Y.-H."/>
            <person name="Friedman R."/>
            <person name="Venter J.C."/>
        </authorList>
    </citation>
    <scope>NUCLEOTIDE SEQUENCE [LARGE SCALE GENOMIC DNA]</scope>
    <source>
        <strain evidence="12 13">RED65</strain>
    </source>
</reference>
<evidence type="ECO:0000256" key="9">
    <source>
        <dbReference type="ARBA" id="ARBA00023244"/>
    </source>
</evidence>
<keyword evidence="4" id="KW-1003">Cell membrane</keyword>
<evidence type="ECO:0000256" key="10">
    <source>
        <dbReference type="SAM" id="Phobius"/>
    </source>
</evidence>
<sequence>MKRSLIALLALLVAGSVLGHFMLQGSGYILISFQNWVIETSLWVFILSLLASVLAIYGVIHLINNLLKTPSTLQDWRGRRGINVAIAKTVRGLIALAEGQWQQAEKYLMAGAKGKGKIINYLAAARAAQYRGDYEHSDELIAQATKSTKGADLAVGLQHAQLQIEREQYEQALATCLRLKKQFPKHQFVNKMLLKAYTALDDWQAVLDILPQLNKHKILPTKKFLQLELEAYEKLIRTMVRSRSASSRDAKTLLKVWHGIPARTVKLDGFNHIAIEFFTHLKDIGAQEETESELRKILPLHFDKELVVLFGWVKGKDVRKQLLFAKDQLKQRPNDAHLLLTLGRIALMNELFTEGQEYFEASLEQLNSAETRSELSRLYLANGQTDKALKMLKQGLGLALPELPLPEKHPM</sequence>